<feature type="region of interest" description="Disordered" evidence="3">
    <location>
        <begin position="1517"/>
        <end position="1562"/>
    </location>
</feature>
<sequence length="1562" mass="176002">MSVQNIRHGVNIETYKDDKNLEKGKKISKELIQAIEESRFHVVVFSKNYASSSWCLDELVKIMECQETPTDHNVYPIFYHVEPTHVRKQSGEFGKAFAKHENDEVAKKWKEALIEATSLSGRELRTIADGHEAEFIKLVVKDISSKLPTVYADGNLIGLRARINFVVSSLRTFPDEVCMIGLTGMGGVGKTTLARAVFDHICKEFKGSSFVENVRESSNSLLLGLKSLQQQVLRDVLNRQDIIVNGVFDGKTMMKKHMPSRKVLLVLDDVDHIDQLKALAGEPNWFKLESRIIITTRDKQVLLAHKVNSIHDVNLLTEKEAICLLSRCAFGTEIPSPGYKELSKKVVSYAAGLPLTITILGSSLCDANEDVWIDTLQELEKIPLDGTLRRLELSYKGLDTNCQEIFLDVARILKGWEKDKAIRALESCGFHAIHGLNVLEKKSLVTTRYGCLEMHDHIQEMGRYIVRRLHLEEPNKHSRLWVEEEIKDILLASDPGTNEAIRCMKLIASEISPKIVMKGVGNMKQLSLPGIPNALRWLSWEGYPFQSLPKSFQANNLVALQMGYSKVVELWEDEDRKVLHKLRFLDLDYSMLKNLDLGLTPNLERLSLKGCSDLVELCVPVECPKLIDLYLGASTLRTIDLRGTPNIKKLHLEECVDLVELHIPVECLKLVSINIYRSKLRTLDLRGTPNIKELILKKCVDLVVYIPVECLKLEYIKINGSELRTLDLRGTPNIEKLDLEGCVDLVELHIPVECLHLKYINIGGSKLRTLDLRGTSNIEKLHLRKCVDLVELHIPVEYLELGYIYINDSKLRTLDLRGTPNIERLDIEGCVDLVELHIPVECLDLKYINICGSKLRTLDLRGTPNIENLHLSKCVDLAELHIPVECLELEYININGSKLRTLDLRGTPNIKKLDLQECVDLVELHIPVECLKLESVDVNSSKLKTFDLGLTPNLEKLSLTKCCYLVELHAPAECLRKLSYVNLSGCLRFKSFLCVKRFEAVEVGCLSELQLIAESLYMCPLHSDNNLRKLQFTCSYEEHMVPTLIGNLAKLLSTGLCACTDLERFSRSICGLQCLTKLTLEGDNLEAPKDLGELQCLGELSLLTSKITHLPESSFMLKHLKILKLQSCWRLEKLPEDLGGLECLEDLTLSECILLRDVPNSICKMKRLERFNLPYCFLVEKLPEEIGRLESLKVLNIEGTGIRHLPQGIFSLKGLSIVGFKWLLESFGFESKIQPSGYKDEQQFKKFLDIFKELHINIPLVEAIKQMPSYAKFLKDILSKKKKLNEYETVALTEGCNALVTNTIPPKMKDPGCFTIPCSIGGKEIGKALCDLGASINLMPLSVFNNLGIGQVKPTTVTLILADKTIARPTGKIEDVLVQVDKFIFPADLIILDFEADKDIPILLGRPFLATGRTLIDVQKGELTMRLQDQQITFNVFDSLKYPKNIESCSAISEIESSCLEEGIRGMCEPEKENDESETLDNDLDETTFGNDEISPTEVAAFELLDVSDYVQKLTNQHQGHNHITPKGGYPEVPPNGGPDQMVNTPKEHTVPRQGNSPGWLF</sequence>
<dbReference type="Gene3D" id="3.40.50.300">
    <property type="entry name" value="P-loop containing nucleotide triphosphate hydrolases"/>
    <property type="match status" value="1"/>
</dbReference>
<evidence type="ECO:0000256" key="2">
    <source>
        <dbReference type="ARBA" id="ARBA00022737"/>
    </source>
</evidence>
<feature type="region of interest" description="Disordered" evidence="3">
    <location>
        <begin position="1469"/>
        <end position="1493"/>
    </location>
</feature>
<dbReference type="SMART" id="SM00369">
    <property type="entry name" value="LRR_TYP"/>
    <property type="match status" value="3"/>
</dbReference>
<dbReference type="SMART" id="SM00255">
    <property type="entry name" value="TIR"/>
    <property type="match status" value="1"/>
</dbReference>
<dbReference type="InterPro" id="IPR044974">
    <property type="entry name" value="Disease_R_plants"/>
</dbReference>
<evidence type="ECO:0000313" key="5">
    <source>
        <dbReference type="EMBL" id="KAJ9552029.1"/>
    </source>
</evidence>
<dbReference type="InterPro" id="IPR002182">
    <property type="entry name" value="NB-ARC"/>
</dbReference>
<evidence type="ECO:0000259" key="4">
    <source>
        <dbReference type="PROSITE" id="PS50104"/>
    </source>
</evidence>
<dbReference type="InterPro" id="IPR058192">
    <property type="entry name" value="WHD_ROQ1-like"/>
</dbReference>
<dbReference type="GO" id="GO:0007165">
    <property type="term" value="P:signal transduction"/>
    <property type="evidence" value="ECO:0007669"/>
    <property type="project" value="InterPro"/>
</dbReference>
<dbReference type="InterPro" id="IPR000157">
    <property type="entry name" value="TIR_dom"/>
</dbReference>
<dbReference type="GO" id="GO:0006952">
    <property type="term" value="P:defense response"/>
    <property type="evidence" value="ECO:0007669"/>
    <property type="project" value="InterPro"/>
</dbReference>
<dbReference type="Gene3D" id="1.10.8.430">
    <property type="entry name" value="Helical domain of apoptotic protease-activating factors"/>
    <property type="match status" value="1"/>
</dbReference>
<dbReference type="EMBL" id="JARYMX010000004">
    <property type="protein sequence ID" value="KAJ9552029.1"/>
    <property type="molecule type" value="Genomic_DNA"/>
</dbReference>
<dbReference type="CDD" id="cd00303">
    <property type="entry name" value="retropepsin_like"/>
    <property type="match status" value="1"/>
</dbReference>
<dbReference type="InterPro" id="IPR042197">
    <property type="entry name" value="Apaf_helical"/>
</dbReference>
<keyword evidence="6" id="KW-1185">Reference proteome</keyword>
<dbReference type="PRINTS" id="PR00364">
    <property type="entry name" value="DISEASERSIST"/>
</dbReference>
<dbReference type="InterPro" id="IPR032675">
    <property type="entry name" value="LRR_dom_sf"/>
</dbReference>
<comment type="caution">
    <text evidence="5">The sequence shown here is derived from an EMBL/GenBank/DDBJ whole genome shotgun (WGS) entry which is preliminary data.</text>
</comment>
<keyword evidence="1" id="KW-0433">Leucine-rich repeat</keyword>
<dbReference type="GO" id="GO:0043531">
    <property type="term" value="F:ADP binding"/>
    <property type="evidence" value="ECO:0007669"/>
    <property type="project" value="InterPro"/>
</dbReference>
<organism evidence="5 6">
    <name type="scientific">Centaurea solstitialis</name>
    <name type="common">yellow star-thistle</name>
    <dbReference type="NCBI Taxonomy" id="347529"/>
    <lineage>
        <taxon>Eukaryota</taxon>
        <taxon>Viridiplantae</taxon>
        <taxon>Streptophyta</taxon>
        <taxon>Embryophyta</taxon>
        <taxon>Tracheophyta</taxon>
        <taxon>Spermatophyta</taxon>
        <taxon>Magnoliopsida</taxon>
        <taxon>eudicotyledons</taxon>
        <taxon>Gunneridae</taxon>
        <taxon>Pentapetalae</taxon>
        <taxon>asterids</taxon>
        <taxon>campanulids</taxon>
        <taxon>Asterales</taxon>
        <taxon>Asteraceae</taxon>
        <taxon>Carduoideae</taxon>
        <taxon>Cardueae</taxon>
        <taxon>Centaureinae</taxon>
        <taxon>Centaurea</taxon>
    </lineage>
</organism>
<proteinExistence type="predicted"/>
<feature type="domain" description="TIR" evidence="4">
    <location>
        <begin position="1"/>
        <end position="147"/>
    </location>
</feature>
<dbReference type="InterPro" id="IPR027417">
    <property type="entry name" value="P-loop_NTPase"/>
</dbReference>
<name>A0AA38T084_9ASTR</name>
<dbReference type="PANTHER" id="PTHR11017">
    <property type="entry name" value="LEUCINE-RICH REPEAT-CONTAINING PROTEIN"/>
    <property type="match status" value="1"/>
</dbReference>
<dbReference type="InterPro" id="IPR003591">
    <property type="entry name" value="Leu-rich_rpt_typical-subtyp"/>
</dbReference>
<accession>A0AA38T084</accession>
<dbReference type="PROSITE" id="PS50104">
    <property type="entry name" value="TIR"/>
    <property type="match status" value="1"/>
</dbReference>
<dbReference type="Gene3D" id="3.80.10.10">
    <property type="entry name" value="Ribonuclease Inhibitor"/>
    <property type="match status" value="3"/>
</dbReference>
<dbReference type="Pfam" id="PF23282">
    <property type="entry name" value="WHD_ROQ1"/>
    <property type="match status" value="1"/>
</dbReference>
<evidence type="ECO:0000256" key="1">
    <source>
        <dbReference type="ARBA" id="ARBA00022614"/>
    </source>
</evidence>
<dbReference type="InterPro" id="IPR035897">
    <property type="entry name" value="Toll_tir_struct_dom_sf"/>
</dbReference>
<keyword evidence="2" id="KW-0677">Repeat</keyword>
<dbReference type="Pfam" id="PF01582">
    <property type="entry name" value="TIR"/>
    <property type="match status" value="1"/>
</dbReference>
<dbReference type="InterPro" id="IPR021109">
    <property type="entry name" value="Peptidase_aspartic_dom_sf"/>
</dbReference>
<dbReference type="SUPFAM" id="SSF52058">
    <property type="entry name" value="L domain-like"/>
    <property type="match status" value="3"/>
</dbReference>
<reference evidence="5" key="1">
    <citation type="submission" date="2023-03" db="EMBL/GenBank/DDBJ databases">
        <title>Chromosome-scale reference genome and RAD-based genetic map of yellow starthistle (Centaurea solstitialis) reveal putative structural variation and QTLs associated with invader traits.</title>
        <authorList>
            <person name="Reatini B."/>
            <person name="Cang F.A."/>
            <person name="Jiang Q."/>
            <person name="Mckibben M.T.W."/>
            <person name="Barker M.S."/>
            <person name="Rieseberg L.H."/>
            <person name="Dlugosch K.M."/>
        </authorList>
    </citation>
    <scope>NUCLEOTIDE SEQUENCE</scope>
    <source>
        <strain evidence="5">CAN-66</strain>
        <tissue evidence="5">Leaf</tissue>
    </source>
</reference>
<evidence type="ECO:0000313" key="6">
    <source>
        <dbReference type="Proteomes" id="UP001172457"/>
    </source>
</evidence>
<dbReference type="PANTHER" id="PTHR11017:SF577">
    <property type="entry name" value="DISEASE RESISTANCE PROTEIN (TIR-NBS-LRR CLASS), PUTATIVE-RELATED"/>
    <property type="match status" value="1"/>
</dbReference>
<dbReference type="Gene3D" id="3.40.50.10140">
    <property type="entry name" value="Toll/interleukin-1 receptor homology (TIR) domain"/>
    <property type="match status" value="1"/>
</dbReference>
<feature type="compositionally biased region" description="Polar residues" evidence="3">
    <location>
        <begin position="1553"/>
        <end position="1562"/>
    </location>
</feature>
<feature type="compositionally biased region" description="Acidic residues" evidence="3">
    <location>
        <begin position="1472"/>
        <end position="1486"/>
    </location>
</feature>
<gene>
    <name evidence="5" type="ORF">OSB04_016074</name>
</gene>
<protein>
    <recommendedName>
        <fullName evidence="4">TIR domain-containing protein</fullName>
    </recommendedName>
</protein>
<dbReference type="Gene3D" id="2.40.70.10">
    <property type="entry name" value="Acid Proteases"/>
    <property type="match status" value="1"/>
</dbReference>
<dbReference type="Pfam" id="PF00931">
    <property type="entry name" value="NB-ARC"/>
    <property type="match status" value="1"/>
</dbReference>
<dbReference type="Proteomes" id="UP001172457">
    <property type="component" value="Chromosome 4"/>
</dbReference>
<dbReference type="SUPFAM" id="SSF52200">
    <property type="entry name" value="Toll/Interleukin receptor TIR domain"/>
    <property type="match status" value="1"/>
</dbReference>
<evidence type="ECO:0000256" key="3">
    <source>
        <dbReference type="SAM" id="MobiDB-lite"/>
    </source>
</evidence>
<dbReference type="SUPFAM" id="SSF52540">
    <property type="entry name" value="P-loop containing nucleoside triphosphate hydrolases"/>
    <property type="match status" value="1"/>
</dbReference>